<dbReference type="InterPro" id="IPR008507">
    <property type="entry name" value="DUF789"/>
</dbReference>
<dbReference type="Pfam" id="PF05623">
    <property type="entry name" value="DUF789"/>
    <property type="match status" value="1"/>
</dbReference>
<dbReference type="EMBL" id="CM000782">
    <property type="protein sequence ID" value="AQK84943.1"/>
    <property type="molecule type" value="Genomic_DNA"/>
</dbReference>
<feature type="region of interest" description="Disordered" evidence="1">
    <location>
        <begin position="59"/>
        <end position="82"/>
    </location>
</feature>
<sequence>MIFWNCFFVFSCRYPNEGSDGDNAPETSSDVSNESDNDNGRSIGRTTQCLAQNICTDQERLSSDDCDSSNQEPPPVFQYMEHDAPYGRQPLANMYLHVSFLI</sequence>
<dbReference type="AlphaFoldDB" id="A0A1D6M0Z9"/>
<proteinExistence type="predicted"/>
<evidence type="ECO:0000313" key="2">
    <source>
        <dbReference type="EMBL" id="AQK84943.1"/>
    </source>
</evidence>
<evidence type="ECO:0000256" key="1">
    <source>
        <dbReference type="SAM" id="MobiDB-lite"/>
    </source>
</evidence>
<gene>
    <name evidence="2" type="ORF">ZEAMMB73_Zm00001d037837</name>
</gene>
<name>A0A1D6M0Z9_MAIZE</name>
<accession>A0A1D6M0Z9</accession>
<feature type="region of interest" description="Disordered" evidence="1">
    <location>
        <begin position="16"/>
        <end position="44"/>
    </location>
</feature>
<organism evidence="2">
    <name type="scientific">Zea mays</name>
    <name type="common">Maize</name>
    <dbReference type="NCBI Taxonomy" id="4577"/>
    <lineage>
        <taxon>Eukaryota</taxon>
        <taxon>Viridiplantae</taxon>
        <taxon>Streptophyta</taxon>
        <taxon>Embryophyta</taxon>
        <taxon>Tracheophyta</taxon>
        <taxon>Spermatophyta</taxon>
        <taxon>Magnoliopsida</taxon>
        <taxon>Liliopsida</taxon>
        <taxon>Poales</taxon>
        <taxon>Poaceae</taxon>
        <taxon>PACMAD clade</taxon>
        <taxon>Panicoideae</taxon>
        <taxon>Andropogonodae</taxon>
        <taxon>Andropogoneae</taxon>
        <taxon>Tripsacinae</taxon>
        <taxon>Zea</taxon>
    </lineage>
</organism>
<protein>
    <submittedName>
        <fullName evidence="2">Oxysterol-binding protein-related protein 3B</fullName>
    </submittedName>
</protein>
<reference evidence="2" key="1">
    <citation type="submission" date="2015-12" db="EMBL/GenBank/DDBJ databases">
        <title>Update maize B73 reference genome by single molecule sequencing technologies.</title>
        <authorList>
            <consortium name="Maize Genome Sequencing Project"/>
            <person name="Ware D."/>
        </authorList>
    </citation>
    <scope>NUCLEOTIDE SEQUENCE</scope>
    <source>
        <tissue evidence="2">Seedling</tissue>
    </source>
</reference>